<keyword evidence="3" id="KW-0813">Transport</keyword>
<keyword evidence="8" id="KW-0496">Mitochondrion</keyword>
<evidence type="ECO:0000256" key="6">
    <source>
        <dbReference type="ARBA" id="ARBA00022792"/>
    </source>
</evidence>
<dbReference type="Gene3D" id="6.10.280.70">
    <property type="match status" value="1"/>
</dbReference>
<comment type="similarity">
    <text evidence="2">Belongs to the ATPase d subunit family.</text>
</comment>
<evidence type="ECO:0000313" key="12">
    <source>
        <dbReference type="Proteomes" id="UP001491310"/>
    </source>
</evidence>
<keyword evidence="6" id="KW-0999">Mitochondrion inner membrane</keyword>
<evidence type="ECO:0000256" key="4">
    <source>
        <dbReference type="ARBA" id="ARBA00022547"/>
    </source>
</evidence>
<evidence type="ECO:0008006" key="13">
    <source>
        <dbReference type="Google" id="ProtNLM"/>
    </source>
</evidence>
<dbReference type="SUPFAM" id="SSF161065">
    <property type="entry name" value="ATP synthase D chain-like"/>
    <property type="match status" value="1"/>
</dbReference>
<dbReference type="InterPro" id="IPR036228">
    <property type="entry name" value="ATP_synth_F0_dsu_sf_mt"/>
</dbReference>
<proteinExistence type="inferred from homology"/>
<accession>A0ABR2Z0X0</accession>
<feature type="compositionally biased region" description="Basic and acidic residues" evidence="10">
    <location>
        <begin position="170"/>
        <end position="184"/>
    </location>
</feature>
<comment type="caution">
    <text evidence="11">The sequence shown here is derived from an EMBL/GenBank/DDBJ whole genome shotgun (WGS) entry which is preliminary data.</text>
</comment>
<evidence type="ECO:0000256" key="1">
    <source>
        <dbReference type="ARBA" id="ARBA00004273"/>
    </source>
</evidence>
<evidence type="ECO:0000256" key="7">
    <source>
        <dbReference type="ARBA" id="ARBA00023065"/>
    </source>
</evidence>
<keyword evidence="9" id="KW-0472">Membrane</keyword>
<evidence type="ECO:0000256" key="10">
    <source>
        <dbReference type="SAM" id="MobiDB-lite"/>
    </source>
</evidence>
<name>A0ABR2Z0X0_9CHLO</name>
<feature type="region of interest" description="Disordered" evidence="10">
    <location>
        <begin position="150"/>
        <end position="184"/>
    </location>
</feature>
<sequence>MLRAALSRNVEKVRSGLLAAAQQRHMAAASEVAVKEPDWDTFYSLVTSDEAKREVGSLRTQFNELRQKLSTPSTAPKEIKWDEFKEVDPAILDLFKKAFAAVKIPKYDVTEELKKVDGEFEPLLKSSEELAAFSKKRHEEIQKEIATIDEETEKLNTRTVDDELAADPQLTKEVDEEISKGSYY</sequence>
<dbReference type="Proteomes" id="UP001491310">
    <property type="component" value="Unassembled WGS sequence"/>
</dbReference>
<dbReference type="PANTHER" id="PTHR12700">
    <property type="entry name" value="ATP SYNTHASE SUBUNIT D, MITOCHONDRIAL"/>
    <property type="match status" value="1"/>
</dbReference>
<dbReference type="InterPro" id="IPR008689">
    <property type="entry name" value="ATP_synth_F0_dsu_mt"/>
</dbReference>
<gene>
    <name evidence="11" type="ORF">WJX75_006477</name>
</gene>
<protein>
    <recommendedName>
        <fullName evidence="13">ATP synthase subunit d, mitochondrial</fullName>
    </recommendedName>
</protein>
<organism evidence="11 12">
    <name type="scientific">Coccomyxa subellipsoidea</name>
    <dbReference type="NCBI Taxonomy" id="248742"/>
    <lineage>
        <taxon>Eukaryota</taxon>
        <taxon>Viridiplantae</taxon>
        <taxon>Chlorophyta</taxon>
        <taxon>core chlorophytes</taxon>
        <taxon>Trebouxiophyceae</taxon>
        <taxon>Trebouxiophyceae incertae sedis</taxon>
        <taxon>Coccomyxaceae</taxon>
        <taxon>Coccomyxa</taxon>
    </lineage>
</organism>
<keyword evidence="4" id="KW-0138">CF(0)</keyword>
<evidence type="ECO:0000256" key="3">
    <source>
        <dbReference type="ARBA" id="ARBA00022448"/>
    </source>
</evidence>
<evidence type="ECO:0000256" key="5">
    <source>
        <dbReference type="ARBA" id="ARBA00022781"/>
    </source>
</evidence>
<keyword evidence="12" id="KW-1185">Reference proteome</keyword>
<keyword evidence="7" id="KW-0406">Ion transport</keyword>
<keyword evidence="5" id="KW-0375">Hydrogen ion transport</keyword>
<dbReference type="Pfam" id="PF05873">
    <property type="entry name" value="Mt_ATP-synt_D"/>
    <property type="match status" value="1"/>
</dbReference>
<dbReference type="EMBL" id="JALJOT010000002">
    <property type="protein sequence ID" value="KAK9917610.1"/>
    <property type="molecule type" value="Genomic_DNA"/>
</dbReference>
<evidence type="ECO:0000256" key="8">
    <source>
        <dbReference type="ARBA" id="ARBA00023128"/>
    </source>
</evidence>
<comment type="subcellular location">
    <subcellularLocation>
        <location evidence="1">Mitochondrion inner membrane</location>
    </subcellularLocation>
</comment>
<evidence type="ECO:0000256" key="9">
    <source>
        <dbReference type="ARBA" id="ARBA00023136"/>
    </source>
</evidence>
<evidence type="ECO:0000256" key="2">
    <source>
        <dbReference type="ARBA" id="ARBA00006842"/>
    </source>
</evidence>
<evidence type="ECO:0000313" key="11">
    <source>
        <dbReference type="EMBL" id="KAK9917610.1"/>
    </source>
</evidence>
<reference evidence="11 12" key="1">
    <citation type="journal article" date="2024" name="Nat. Commun.">
        <title>Phylogenomics reveals the evolutionary origins of lichenization in chlorophyte algae.</title>
        <authorList>
            <person name="Puginier C."/>
            <person name="Libourel C."/>
            <person name="Otte J."/>
            <person name="Skaloud P."/>
            <person name="Haon M."/>
            <person name="Grisel S."/>
            <person name="Petersen M."/>
            <person name="Berrin J.G."/>
            <person name="Delaux P.M."/>
            <person name="Dal Grande F."/>
            <person name="Keller J."/>
        </authorList>
    </citation>
    <scope>NUCLEOTIDE SEQUENCE [LARGE SCALE GENOMIC DNA]</scope>
    <source>
        <strain evidence="11 12">SAG 216-7</strain>
    </source>
</reference>